<gene>
    <name evidence="2" type="ordered locus">Metho_1725</name>
</gene>
<sequence length="81" mass="9286">MTIYARLVSDRKIQLPECVIQKMDLSVNDEIIVQIEDNKLILTKKEENQTNLFDGSHEDIWNNTDGEEYLKDEGNGADNSS</sequence>
<organism evidence="2 3">
    <name type="scientific">Methanomethylovorans hollandica (strain DSM 15978 / NBRC 107637 / DMS1)</name>
    <dbReference type="NCBI Taxonomy" id="867904"/>
    <lineage>
        <taxon>Archaea</taxon>
        <taxon>Methanobacteriati</taxon>
        <taxon>Methanobacteriota</taxon>
        <taxon>Stenosarchaea group</taxon>
        <taxon>Methanomicrobia</taxon>
        <taxon>Methanosarcinales</taxon>
        <taxon>Methanosarcinaceae</taxon>
        <taxon>Methanomethylovorans</taxon>
    </lineage>
</organism>
<evidence type="ECO:0000313" key="3">
    <source>
        <dbReference type="Proteomes" id="UP000010866"/>
    </source>
</evidence>
<reference evidence="3" key="1">
    <citation type="submission" date="2012-02" db="EMBL/GenBank/DDBJ databases">
        <title>Complete sequence of chromosome of Methanomethylovorans hollandica DSM 15978.</title>
        <authorList>
            <person name="Lucas S."/>
            <person name="Copeland A."/>
            <person name="Lapidus A."/>
            <person name="Glavina del Rio T."/>
            <person name="Dalin E."/>
            <person name="Tice H."/>
            <person name="Bruce D."/>
            <person name="Goodwin L."/>
            <person name="Pitluck S."/>
            <person name="Peters L."/>
            <person name="Mikhailova N."/>
            <person name="Held B."/>
            <person name="Kyrpides N."/>
            <person name="Mavromatis K."/>
            <person name="Ivanova N."/>
            <person name="Brettin T."/>
            <person name="Detter J.C."/>
            <person name="Han C."/>
            <person name="Larimer F."/>
            <person name="Land M."/>
            <person name="Hauser L."/>
            <person name="Markowitz V."/>
            <person name="Cheng J.-F."/>
            <person name="Hugenholtz P."/>
            <person name="Woyke T."/>
            <person name="Wu D."/>
            <person name="Spring S."/>
            <person name="Schroeder M."/>
            <person name="Brambilla E."/>
            <person name="Klenk H.-P."/>
            <person name="Eisen J.A."/>
        </authorList>
    </citation>
    <scope>NUCLEOTIDE SEQUENCE [LARGE SCALE GENOMIC DNA]</scope>
    <source>
        <strain evidence="3">DSM 15978 / NBRC 107637 / DMS1</strain>
    </source>
</reference>
<dbReference type="AlphaFoldDB" id="L0L0Y3"/>
<feature type="region of interest" description="Disordered" evidence="1">
    <location>
        <begin position="53"/>
        <end position="81"/>
    </location>
</feature>
<keyword evidence="3" id="KW-1185">Reference proteome</keyword>
<dbReference type="GeneID" id="14406238"/>
<dbReference type="Gene3D" id="2.10.260.10">
    <property type="match status" value="1"/>
</dbReference>
<accession>L0L0Y3</accession>
<dbReference type="KEGG" id="mhz:Metho_1725"/>
<name>L0L0Y3_METHD</name>
<dbReference type="InterPro" id="IPR037914">
    <property type="entry name" value="SpoVT-AbrB_sf"/>
</dbReference>
<dbReference type="OrthoDB" id="381252at2157"/>
<dbReference type="HOGENOM" id="CLU_158484_12_0_2"/>
<dbReference type="SUPFAM" id="SSF89447">
    <property type="entry name" value="AbrB/MazE/MraZ-like"/>
    <property type="match status" value="1"/>
</dbReference>
<evidence type="ECO:0000313" key="2">
    <source>
        <dbReference type="EMBL" id="AGB49914.1"/>
    </source>
</evidence>
<proteinExistence type="predicted"/>
<dbReference type="Proteomes" id="UP000010866">
    <property type="component" value="Chromosome"/>
</dbReference>
<protein>
    <recommendedName>
        <fullName evidence="4">Looped-hinge helix DNA binding domain, AbrB family</fullName>
    </recommendedName>
</protein>
<evidence type="ECO:0008006" key="4">
    <source>
        <dbReference type="Google" id="ProtNLM"/>
    </source>
</evidence>
<evidence type="ECO:0000256" key="1">
    <source>
        <dbReference type="SAM" id="MobiDB-lite"/>
    </source>
</evidence>
<dbReference type="RefSeq" id="WP_015325079.1">
    <property type="nucleotide sequence ID" value="NC_019977.1"/>
</dbReference>
<dbReference type="EMBL" id="CP003362">
    <property type="protein sequence ID" value="AGB49914.1"/>
    <property type="molecule type" value="Genomic_DNA"/>
</dbReference>